<evidence type="ECO:0000256" key="8">
    <source>
        <dbReference type="ARBA" id="ARBA00044504"/>
    </source>
</evidence>
<comment type="similarity">
    <text evidence="8">Belongs to the major facilitator superfamily. Phosphate:H(+) symporter (TC 2.A.1.9) family.</text>
</comment>
<feature type="transmembrane region" description="Helical" evidence="9">
    <location>
        <begin position="122"/>
        <end position="142"/>
    </location>
</feature>
<comment type="similarity">
    <text evidence="2">Belongs to the major facilitator superfamily. Proton-dependent oligopeptide transporter (POT/PTR) (TC 2.A.17) family.</text>
</comment>
<dbReference type="GO" id="GO:0009705">
    <property type="term" value="C:plant-type vacuole membrane"/>
    <property type="evidence" value="ECO:0007669"/>
    <property type="project" value="UniProtKB-ARBA"/>
</dbReference>
<sequence length="580" mass="63796">MATTTSAAAVIIPADIRGSGEEVTGHHQDIIDDVLDYQGLQAKRSQSGKWRSAYFLIGVGVAERFAYYGVGSNLITYLTGHLRQSTAIAAANVNMWTGAGAMMPLVGAFVADSFLGRYRTIMVASLLYILALGLLTISTMLINCQSNIKIQPCSPSHLQIFLFFFSLYLLALAQGAHKPCIVAFGADQFDGKDPEESRGKSSFFNWWYFGLCAGPLSALVVLNYIQDNVSWGLGFGIPCISMAVALLIFLLGTKTYRYTVKAEQKFVFSRIGHLFGKVAEYRQTIPSRKYSVVYGTDNAARSKQFEFLNESLLEENDVEECKEKEACKVCEVEDLKSLGSLVPIWATSLAYAVVFAQTSTLFTEQGVTMDTSIGSSFKLPAASLQYLTGISIILFIPIYDCIFVPLARTITGRPSGITKLQRIGVGMVLCIASMIIAALVERKRLHIARFDGLVDLPQTVVPMSILWLVPQYVLFGIADVFTMVGLQELFYDQMPSELKSIGLSLYLSIFGIGSFLSSFLISSIERFTSGRGSGGWISSNLNQAHLDNFYWLLAGLNVVEFLGFLYCTKSYSYSNEGRSN</sequence>
<feature type="transmembrane region" description="Helical" evidence="9">
    <location>
        <begin position="206"/>
        <end position="225"/>
    </location>
</feature>
<dbReference type="GO" id="GO:0080054">
    <property type="term" value="F:low-affinity nitrate transmembrane transporter activity"/>
    <property type="evidence" value="ECO:0007669"/>
    <property type="project" value="UniProtKB-ARBA"/>
</dbReference>
<dbReference type="Proteomes" id="UP001630127">
    <property type="component" value="Unassembled WGS sequence"/>
</dbReference>
<feature type="transmembrane region" description="Helical" evidence="9">
    <location>
        <begin position="460"/>
        <end position="482"/>
    </location>
</feature>
<comment type="subcellular location">
    <subcellularLocation>
        <location evidence="1">Membrane</location>
        <topology evidence="1">Multi-pass membrane protein</topology>
    </subcellularLocation>
</comment>
<keyword evidence="3" id="KW-0813">Transport</keyword>
<comment type="caution">
    <text evidence="10">The sequence shown here is derived from an EMBL/GenBank/DDBJ whole genome shotgun (WGS) entry which is preliminary data.</text>
</comment>
<feature type="transmembrane region" description="Helical" evidence="9">
    <location>
        <begin position="549"/>
        <end position="568"/>
    </location>
</feature>
<evidence type="ECO:0000256" key="9">
    <source>
        <dbReference type="SAM" id="Phobius"/>
    </source>
</evidence>
<evidence type="ECO:0008006" key="12">
    <source>
        <dbReference type="Google" id="ProtNLM"/>
    </source>
</evidence>
<dbReference type="Gene3D" id="1.20.1250.20">
    <property type="entry name" value="MFS general substrate transporter like domains"/>
    <property type="match status" value="1"/>
</dbReference>
<evidence type="ECO:0000313" key="10">
    <source>
        <dbReference type="EMBL" id="KAL3513419.1"/>
    </source>
</evidence>
<keyword evidence="5 9" id="KW-0812">Transmembrane</keyword>
<dbReference type="InterPro" id="IPR036259">
    <property type="entry name" value="MFS_trans_sf"/>
</dbReference>
<dbReference type="EMBL" id="JBJUIK010000011">
    <property type="protein sequence ID" value="KAL3513419.1"/>
    <property type="molecule type" value="Genomic_DNA"/>
</dbReference>
<keyword evidence="6 9" id="KW-1133">Transmembrane helix</keyword>
<feature type="transmembrane region" description="Helical" evidence="9">
    <location>
        <begin position="383"/>
        <end position="402"/>
    </location>
</feature>
<evidence type="ECO:0000256" key="1">
    <source>
        <dbReference type="ARBA" id="ARBA00004141"/>
    </source>
</evidence>
<name>A0ABD2Z1N4_9GENT</name>
<evidence type="ECO:0000256" key="3">
    <source>
        <dbReference type="ARBA" id="ARBA00022448"/>
    </source>
</evidence>
<feature type="transmembrane region" description="Helical" evidence="9">
    <location>
        <begin position="154"/>
        <end position="173"/>
    </location>
</feature>
<evidence type="ECO:0000256" key="2">
    <source>
        <dbReference type="ARBA" id="ARBA00005982"/>
    </source>
</evidence>
<evidence type="ECO:0000256" key="5">
    <source>
        <dbReference type="ARBA" id="ARBA00022692"/>
    </source>
</evidence>
<dbReference type="FunFam" id="1.20.1250.20:FF:000147">
    <property type="entry name" value="Protein NRT1/ PTR family 5.10"/>
    <property type="match status" value="1"/>
</dbReference>
<gene>
    <name evidence="10" type="ORF">ACH5RR_026136</name>
</gene>
<accession>A0ABD2Z1N4</accession>
<feature type="transmembrane region" description="Helical" evidence="9">
    <location>
        <begin position="231"/>
        <end position="251"/>
    </location>
</feature>
<evidence type="ECO:0000256" key="7">
    <source>
        <dbReference type="ARBA" id="ARBA00023136"/>
    </source>
</evidence>
<evidence type="ECO:0000256" key="4">
    <source>
        <dbReference type="ARBA" id="ARBA00022553"/>
    </source>
</evidence>
<feature type="transmembrane region" description="Helical" evidence="9">
    <location>
        <begin position="95"/>
        <end position="115"/>
    </location>
</feature>
<dbReference type="AlphaFoldDB" id="A0ABD2Z1N4"/>
<dbReference type="Pfam" id="PF00854">
    <property type="entry name" value="PTR2"/>
    <property type="match status" value="1"/>
</dbReference>
<keyword evidence="11" id="KW-1185">Reference proteome</keyword>
<evidence type="ECO:0000256" key="6">
    <source>
        <dbReference type="ARBA" id="ARBA00022989"/>
    </source>
</evidence>
<keyword evidence="4" id="KW-0597">Phosphoprotein</keyword>
<protein>
    <recommendedName>
        <fullName evidence="12">Protein NRT1/ PTR FAMILY 5.10-like</fullName>
    </recommendedName>
</protein>
<feature type="transmembrane region" description="Helical" evidence="9">
    <location>
        <begin position="53"/>
        <end position="75"/>
    </location>
</feature>
<feature type="transmembrane region" description="Helical" evidence="9">
    <location>
        <begin position="344"/>
        <end position="363"/>
    </location>
</feature>
<keyword evidence="7 9" id="KW-0472">Membrane</keyword>
<dbReference type="InterPro" id="IPR000109">
    <property type="entry name" value="POT_fam"/>
</dbReference>
<dbReference type="SUPFAM" id="SSF103473">
    <property type="entry name" value="MFS general substrate transporter"/>
    <property type="match status" value="1"/>
</dbReference>
<feature type="transmembrane region" description="Helical" evidence="9">
    <location>
        <begin position="423"/>
        <end position="440"/>
    </location>
</feature>
<feature type="transmembrane region" description="Helical" evidence="9">
    <location>
        <begin position="503"/>
        <end position="524"/>
    </location>
</feature>
<organism evidence="10 11">
    <name type="scientific">Cinchona calisaya</name>
    <dbReference type="NCBI Taxonomy" id="153742"/>
    <lineage>
        <taxon>Eukaryota</taxon>
        <taxon>Viridiplantae</taxon>
        <taxon>Streptophyta</taxon>
        <taxon>Embryophyta</taxon>
        <taxon>Tracheophyta</taxon>
        <taxon>Spermatophyta</taxon>
        <taxon>Magnoliopsida</taxon>
        <taxon>eudicotyledons</taxon>
        <taxon>Gunneridae</taxon>
        <taxon>Pentapetalae</taxon>
        <taxon>asterids</taxon>
        <taxon>lamiids</taxon>
        <taxon>Gentianales</taxon>
        <taxon>Rubiaceae</taxon>
        <taxon>Cinchonoideae</taxon>
        <taxon>Cinchoneae</taxon>
        <taxon>Cinchona</taxon>
    </lineage>
</organism>
<reference evidence="10 11" key="1">
    <citation type="submission" date="2024-11" db="EMBL/GenBank/DDBJ databases">
        <title>A near-complete genome assembly of Cinchona calisaya.</title>
        <authorList>
            <person name="Lian D.C."/>
            <person name="Zhao X.W."/>
            <person name="Wei L."/>
        </authorList>
    </citation>
    <scope>NUCLEOTIDE SEQUENCE [LARGE SCALE GENOMIC DNA]</scope>
    <source>
        <tissue evidence="10">Nenye</tissue>
    </source>
</reference>
<dbReference type="PROSITE" id="PS01022">
    <property type="entry name" value="PTR2_1"/>
    <property type="match status" value="1"/>
</dbReference>
<dbReference type="PANTHER" id="PTHR11654">
    <property type="entry name" value="OLIGOPEPTIDE TRANSPORTER-RELATED"/>
    <property type="match status" value="1"/>
</dbReference>
<dbReference type="InterPro" id="IPR018456">
    <property type="entry name" value="PTR2_symporter_CS"/>
</dbReference>
<proteinExistence type="inferred from homology"/>
<evidence type="ECO:0000313" key="11">
    <source>
        <dbReference type="Proteomes" id="UP001630127"/>
    </source>
</evidence>